<dbReference type="OrthoDB" id="5372493at2"/>
<dbReference type="Pfam" id="PF04256">
    <property type="entry name" value="DUF434"/>
    <property type="match status" value="1"/>
</dbReference>
<dbReference type="InterPro" id="IPR007368">
    <property type="entry name" value="DUF434"/>
</dbReference>
<evidence type="ECO:0000313" key="4">
    <source>
        <dbReference type="Proteomes" id="UP000261174"/>
    </source>
</evidence>
<proteinExistence type="predicted"/>
<feature type="domain" description="DUF434" evidence="1">
    <location>
        <begin position="17"/>
        <end position="71"/>
    </location>
</feature>
<dbReference type="Pfam" id="PF18481">
    <property type="entry name" value="DUF5616"/>
    <property type="match status" value="1"/>
</dbReference>
<reference evidence="3 4" key="1">
    <citation type="submission" date="2018-08" db="EMBL/GenBank/DDBJ databases">
        <title>Chitinophaga sp. K20C18050901, a novel bacterium isolated from forest soil.</title>
        <authorList>
            <person name="Wang C."/>
        </authorList>
    </citation>
    <scope>NUCLEOTIDE SEQUENCE [LARGE SCALE GENOMIC DNA]</scope>
    <source>
        <strain evidence="3 4">K20C18050901</strain>
    </source>
</reference>
<dbReference type="PANTHER" id="PTHR42252">
    <property type="entry name" value="DUF5616 DOMAIN-CONTAINING PROTEIN"/>
    <property type="match status" value="1"/>
</dbReference>
<name>A0A3E1NT76_9BACT</name>
<evidence type="ECO:0000313" key="3">
    <source>
        <dbReference type="EMBL" id="RFM31135.1"/>
    </source>
</evidence>
<evidence type="ECO:0000259" key="1">
    <source>
        <dbReference type="Pfam" id="PF04256"/>
    </source>
</evidence>
<dbReference type="EMBL" id="QTJV01000016">
    <property type="protein sequence ID" value="RFM31135.1"/>
    <property type="molecule type" value="Genomic_DNA"/>
</dbReference>
<comment type="caution">
    <text evidence="3">The sequence shown here is derived from an EMBL/GenBank/DDBJ whole genome shotgun (WGS) entry which is preliminary data.</text>
</comment>
<feature type="domain" description="DUF5616" evidence="2">
    <location>
        <begin position="77"/>
        <end position="213"/>
    </location>
</feature>
<organism evidence="3 4">
    <name type="scientific">Chitinophaga silvisoli</name>
    <dbReference type="NCBI Taxonomy" id="2291814"/>
    <lineage>
        <taxon>Bacteria</taxon>
        <taxon>Pseudomonadati</taxon>
        <taxon>Bacteroidota</taxon>
        <taxon>Chitinophagia</taxon>
        <taxon>Chitinophagales</taxon>
        <taxon>Chitinophagaceae</taxon>
        <taxon>Chitinophaga</taxon>
    </lineage>
</organism>
<dbReference type="Proteomes" id="UP000261174">
    <property type="component" value="Unassembled WGS sequence"/>
</dbReference>
<keyword evidence="4" id="KW-1185">Reference proteome</keyword>
<dbReference type="RefSeq" id="WP_116857169.1">
    <property type="nucleotide sequence ID" value="NZ_QTJV01000016.1"/>
</dbReference>
<dbReference type="AlphaFoldDB" id="A0A3E1NT76"/>
<dbReference type="PANTHER" id="PTHR42252:SF1">
    <property type="entry name" value="DUF434 DOMAIN-CONTAINING PROTEIN"/>
    <property type="match status" value="1"/>
</dbReference>
<evidence type="ECO:0000259" key="2">
    <source>
        <dbReference type="Pfam" id="PF18481"/>
    </source>
</evidence>
<accession>A0A3E1NT76</accession>
<protein>
    <submittedName>
        <fullName evidence="3">DUF434 domain-containing protein</fullName>
    </submittedName>
</protein>
<dbReference type="InterPro" id="IPR041652">
    <property type="entry name" value="DUF5616"/>
</dbReference>
<sequence>MRTNEQDNALFEDGNKFKLAVADMYYLLSREYPAKAALALVGNRYEMVKKQQAALLGMVCSEQELQNRRAKELAAGQLKDKILYIDGFNILILLETLLAGGVVFKGLDGCYRDISSVHGTYKQVEQTEAVLLLAGRTLQALGLQQVVWVFDSPVSNSGKLKSYCYELAAKYNFPWEVVLHQHPDQYLIENKVWACSADAFVLNECRAWFNLAGYIIAQHQFAKRIVSAQ</sequence>
<gene>
    <name evidence="3" type="ORF">DXN04_30305</name>
</gene>